<dbReference type="AlphaFoldDB" id="A0A1T4N9M5"/>
<dbReference type="InterPro" id="IPR017926">
    <property type="entry name" value="GATASE"/>
</dbReference>
<evidence type="ECO:0000259" key="12">
    <source>
        <dbReference type="SMART" id="SM01097"/>
    </source>
</evidence>
<dbReference type="CDD" id="cd01744">
    <property type="entry name" value="GATase1_CPSase"/>
    <property type="match status" value="1"/>
</dbReference>
<dbReference type="SMART" id="SM01097">
    <property type="entry name" value="CPSase_sm_chain"/>
    <property type="match status" value="1"/>
</dbReference>
<feature type="binding site" evidence="11">
    <location>
        <position position="221"/>
    </location>
    <ligand>
        <name>L-glutamine</name>
        <dbReference type="ChEBI" id="CHEBI:58359"/>
    </ligand>
</feature>
<dbReference type="GO" id="GO:0006526">
    <property type="term" value="P:L-arginine biosynthetic process"/>
    <property type="evidence" value="ECO:0007669"/>
    <property type="project" value="UniProtKB-UniRule"/>
</dbReference>
<evidence type="ECO:0000256" key="5">
    <source>
        <dbReference type="ARBA" id="ARBA00022741"/>
    </source>
</evidence>
<dbReference type="PANTHER" id="PTHR43418">
    <property type="entry name" value="MULTIFUNCTIONAL TRYPTOPHAN BIOSYNTHESIS PROTEIN-RELATED"/>
    <property type="match status" value="1"/>
</dbReference>
<dbReference type="GO" id="GO:0006207">
    <property type="term" value="P:'de novo' pyrimidine nucleobase biosynthetic process"/>
    <property type="evidence" value="ECO:0007669"/>
    <property type="project" value="InterPro"/>
</dbReference>
<evidence type="ECO:0000256" key="3">
    <source>
        <dbReference type="ARBA" id="ARBA00007800"/>
    </source>
</evidence>
<name>A0A1T4N9M5_9FIRM</name>
<keyword evidence="7 11" id="KW-0315">Glutamine amidotransferase</keyword>
<dbReference type="Proteomes" id="UP000196365">
    <property type="component" value="Unassembled WGS sequence"/>
</dbReference>
<dbReference type="SUPFAM" id="SSF52021">
    <property type="entry name" value="Carbamoyl phosphate synthetase, small subunit N-terminal domain"/>
    <property type="match status" value="1"/>
</dbReference>
<feature type="binding site" evidence="11">
    <location>
        <position position="219"/>
    </location>
    <ligand>
        <name>L-glutamine</name>
        <dbReference type="ChEBI" id="CHEBI:58359"/>
    </ligand>
</feature>
<keyword evidence="5 11" id="KW-0547">Nucleotide-binding</keyword>
<dbReference type="InterPro" id="IPR050472">
    <property type="entry name" value="Anth_synth/Amidotransfase"/>
</dbReference>
<dbReference type="InterPro" id="IPR035686">
    <property type="entry name" value="CPSase_GATase1"/>
</dbReference>
<dbReference type="HAMAP" id="MF_01209">
    <property type="entry name" value="CPSase_S_chain"/>
    <property type="match status" value="1"/>
</dbReference>
<feature type="active site" evidence="11">
    <location>
        <position position="332"/>
    </location>
</feature>
<feature type="binding site" evidence="11">
    <location>
        <position position="248"/>
    </location>
    <ligand>
        <name>L-glutamine</name>
        <dbReference type="ChEBI" id="CHEBI:58359"/>
    </ligand>
</feature>
<dbReference type="InterPro" id="IPR002474">
    <property type="entry name" value="CarbamoylP_synth_ssu_N"/>
</dbReference>
<dbReference type="PROSITE" id="PS51273">
    <property type="entry name" value="GATASE_TYPE_1"/>
    <property type="match status" value="1"/>
</dbReference>
<protein>
    <recommendedName>
        <fullName evidence="11">Carbamoyl phosphate synthase small chain</fullName>
        <ecNumber evidence="11">6.3.5.5</ecNumber>
    </recommendedName>
    <alternativeName>
        <fullName evidence="11">Carbamoyl phosphate synthetase glutamine chain</fullName>
    </alternativeName>
</protein>
<feature type="binding site" evidence="11">
    <location>
        <position position="291"/>
    </location>
    <ligand>
        <name>L-glutamine</name>
        <dbReference type="ChEBI" id="CHEBI:58359"/>
    </ligand>
</feature>
<comment type="similarity">
    <text evidence="3 11">Belongs to the CarA family.</text>
</comment>
<dbReference type="GO" id="GO:0005524">
    <property type="term" value="F:ATP binding"/>
    <property type="evidence" value="ECO:0007669"/>
    <property type="project" value="UniProtKB-UniRule"/>
</dbReference>
<evidence type="ECO:0000256" key="6">
    <source>
        <dbReference type="ARBA" id="ARBA00022840"/>
    </source>
</evidence>
<reference evidence="13 14" key="1">
    <citation type="submission" date="2017-02" db="EMBL/GenBank/DDBJ databases">
        <authorList>
            <person name="Peterson S.W."/>
        </authorList>
    </citation>
    <scope>NUCLEOTIDE SEQUENCE [LARGE SCALE GENOMIC DNA]</scope>
    <source>
        <strain evidence="13 14">DSM 15102</strain>
    </source>
</reference>
<dbReference type="Pfam" id="PF00117">
    <property type="entry name" value="GATase"/>
    <property type="match status" value="1"/>
</dbReference>
<dbReference type="GO" id="GO:0004359">
    <property type="term" value="F:glutaminase activity"/>
    <property type="evidence" value="ECO:0007669"/>
    <property type="project" value="RHEA"/>
</dbReference>
<dbReference type="EC" id="6.3.5.5" evidence="11"/>
<dbReference type="EMBL" id="FUWV01000010">
    <property type="protein sequence ID" value="SJZ76010.1"/>
    <property type="molecule type" value="Genomic_DNA"/>
</dbReference>
<dbReference type="Pfam" id="PF00988">
    <property type="entry name" value="CPSase_sm_chain"/>
    <property type="match status" value="1"/>
</dbReference>
<dbReference type="PRINTS" id="PR00099">
    <property type="entry name" value="CPSGATASE"/>
</dbReference>
<dbReference type="Gene3D" id="3.50.30.20">
    <property type="entry name" value="Carbamoyl-phosphate synthase small subunit, N-terminal domain"/>
    <property type="match status" value="1"/>
</dbReference>
<keyword evidence="6 11" id="KW-0067">ATP-binding</keyword>
<evidence type="ECO:0000256" key="11">
    <source>
        <dbReference type="HAMAP-Rule" id="MF_01209"/>
    </source>
</evidence>
<keyword evidence="8 11" id="KW-0665">Pyrimidine biosynthesis</keyword>
<keyword evidence="4 11" id="KW-0436">Ligase</keyword>
<dbReference type="Gene3D" id="3.40.50.880">
    <property type="match status" value="1"/>
</dbReference>
<feature type="binding site" evidence="11">
    <location>
        <position position="45"/>
    </location>
    <ligand>
        <name>L-glutamine</name>
        <dbReference type="ChEBI" id="CHEBI:58359"/>
    </ligand>
</feature>
<dbReference type="GO" id="GO:0006541">
    <property type="term" value="P:glutamine metabolic process"/>
    <property type="evidence" value="ECO:0007669"/>
    <property type="project" value="InterPro"/>
</dbReference>
<feature type="active site" description="Nucleophile" evidence="11">
    <location>
        <position position="247"/>
    </location>
</feature>
<dbReference type="InterPro" id="IPR029062">
    <property type="entry name" value="Class_I_gatase-like"/>
</dbReference>
<evidence type="ECO:0000256" key="10">
    <source>
        <dbReference type="ARBA" id="ARBA00049285"/>
    </source>
</evidence>
<feature type="active site" evidence="11">
    <location>
        <position position="334"/>
    </location>
</feature>
<dbReference type="NCBIfam" id="NF009475">
    <property type="entry name" value="PRK12838.1"/>
    <property type="match status" value="1"/>
</dbReference>
<accession>A0A1T4N9M5</accession>
<dbReference type="PANTHER" id="PTHR43418:SF7">
    <property type="entry name" value="CARBAMOYL-PHOSPHATE SYNTHASE SMALL CHAIN"/>
    <property type="match status" value="1"/>
</dbReference>
<evidence type="ECO:0000256" key="9">
    <source>
        <dbReference type="ARBA" id="ARBA00048816"/>
    </source>
</evidence>
<evidence type="ECO:0000256" key="2">
    <source>
        <dbReference type="ARBA" id="ARBA00005077"/>
    </source>
</evidence>
<gene>
    <name evidence="11" type="primary">carA</name>
    <name evidence="13" type="ORF">SAMN02745973_01602</name>
</gene>
<dbReference type="UniPathway" id="UPA00068">
    <property type="reaction ID" value="UER00171"/>
</dbReference>
<comment type="catalytic activity">
    <reaction evidence="9 11">
        <text>hydrogencarbonate + L-glutamine + 2 ATP + H2O = carbamoyl phosphate + L-glutamate + 2 ADP + phosphate + 2 H(+)</text>
        <dbReference type="Rhea" id="RHEA:18633"/>
        <dbReference type="ChEBI" id="CHEBI:15377"/>
        <dbReference type="ChEBI" id="CHEBI:15378"/>
        <dbReference type="ChEBI" id="CHEBI:17544"/>
        <dbReference type="ChEBI" id="CHEBI:29985"/>
        <dbReference type="ChEBI" id="CHEBI:30616"/>
        <dbReference type="ChEBI" id="CHEBI:43474"/>
        <dbReference type="ChEBI" id="CHEBI:58228"/>
        <dbReference type="ChEBI" id="CHEBI:58359"/>
        <dbReference type="ChEBI" id="CHEBI:456216"/>
        <dbReference type="EC" id="6.3.5.5"/>
    </reaction>
</comment>
<dbReference type="OrthoDB" id="9804328at2"/>
<dbReference type="GO" id="GO:0044205">
    <property type="term" value="P:'de novo' UMP biosynthetic process"/>
    <property type="evidence" value="ECO:0007669"/>
    <property type="project" value="UniProtKB-UniRule"/>
</dbReference>
<evidence type="ECO:0000313" key="13">
    <source>
        <dbReference type="EMBL" id="SJZ76010.1"/>
    </source>
</evidence>
<organism evidence="13 14">
    <name type="scientific">Garciella nitratireducens DSM 15102</name>
    <dbReference type="NCBI Taxonomy" id="1121911"/>
    <lineage>
        <taxon>Bacteria</taxon>
        <taxon>Bacillati</taxon>
        <taxon>Bacillota</taxon>
        <taxon>Clostridia</taxon>
        <taxon>Eubacteriales</taxon>
        <taxon>Eubacteriaceae</taxon>
        <taxon>Garciella</taxon>
    </lineage>
</organism>
<feature type="domain" description="Carbamoyl-phosphate synthase small subunit N-terminal" evidence="12">
    <location>
        <begin position="1"/>
        <end position="131"/>
    </location>
</feature>
<keyword evidence="11" id="KW-0028">Amino-acid biosynthesis</keyword>
<keyword evidence="11" id="KW-0055">Arginine biosynthesis</keyword>
<feature type="region of interest" description="CPSase" evidence="11">
    <location>
        <begin position="1"/>
        <end position="167"/>
    </location>
</feature>
<dbReference type="InterPro" id="IPR036480">
    <property type="entry name" value="CarbP_synth_ssu_N_sf"/>
</dbReference>
<comment type="subunit">
    <text evidence="11">Composed of two chains; the small (or glutamine) chain promotes the hydrolysis of glutamine to ammonia, which is used by the large (or ammonia) chain to synthesize carbamoyl phosphate. Tetramer of heterodimers (alpha,beta)4.</text>
</comment>
<dbReference type="FunFam" id="3.50.30.20:FF:000001">
    <property type="entry name" value="Carbamoyl-phosphate synthase small chain"/>
    <property type="match status" value="1"/>
</dbReference>
<dbReference type="PRINTS" id="PR00096">
    <property type="entry name" value="GATASE"/>
</dbReference>
<proteinExistence type="inferred from homology"/>
<feature type="binding site" evidence="11">
    <location>
        <position position="251"/>
    </location>
    <ligand>
        <name>L-glutamine</name>
        <dbReference type="ChEBI" id="CHEBI:58359"/>
    </ligand>
</feature>
<comment type="catalytic activity">
    <reaction evidence="10 11">
        <text>L-glutamine + H2O = L-glutamate + NH4(+)</text>
        <dbReference type="Rhea" id="RHEA:15889"/>
        <dbReference type="ChEBI" id="CHEBI:15377"/>
        <dbReference type="ChEBI" id="CHEBI:28938"/>
        <dbReference type="ChEBI" id="CHEBI:29985"/>
        <dbReference type="ChEBI" id="CHEBI:58359"/>
    </reaction>
</comment>
<evidence type="ECO:0000313" key="14">
    <source>
        <dbReference type="Proteomes" id="UP000196365"/>
    </source>
</evidence>
<evidence type="ECO:0000256" key="4">
    <source>
        <dbReference type="ARBA" id="ARBA00022598"/>
    </source>
</evidence>
<dbReference type="PRINTS" id="PR00097">
    <property type="entry name" value="ANTSNTHASEII"/>
</dbReference>
<feature type="binding site" evidence="11">
    <location>
        <position position="289"/>
    </location>
    <ligand>
        <name>L-glutamine</name>
        <dbReference type="ChEBI" id="CHEBI:58359"/>
    </ligand>
</feature>
<comment type="pathway">
    <text evidence="1 11">Pyrimidine metabolism; UMP biosynthesis via de novo pathway; (S)-dihydroorotate from bicarbonate: step 1/3.</text>
</comment>
<feature type="binding site" evidence="11">
    <location>
        <position position="292"/>
    </location>
    <ligand>
        <name>L-glutamine</name>
        <dbReference type="ChEBI" id="CHEBI:58359"/>
    </ligand>
</feature>
<evidence type="ECO:0000256" key="1">
    <source>
        <dbReference type="ARBA" id="ARBA00004812"/>
    </source>
</evidence>
<sequence length="365" mass="41540">MKAQLILEDGSIYKGYAFGYQGDTIGEIVFNTGMTGYQETITDPSYKGQIVLFTYPLIGNYGVKKLFNQSKKPTINGLIVKECYKDHLDWQKGYTLENYMKENKIIGIEGIDTRALTKKIRERGTMRGIISCSEGLNKEKIKEKIMSYQNRRAVLEVSTKEYYRLKPKIFNIALIDYGVKNYILKSFQEKNCMVHVFPAFSKPEQIFKVDPDGIVLSNGPGDPMDLEFLIPNIKKIISTEIPILGICLGHQLLSIALGGQTERMKYGHRGSNHPVKDLQKNKIYITSQNHGYVVRKDSLEKNKIVMTHINMNDGTLEGFRHKMLPILSVQFHPEAGPGPQDSQYIFDDFIQMIEKAKKGKVKSHA</sequence>
<dbReference type="UniPathway" id="UPA00070">
    <property type="reaction ID" value="UER00115"/>
</dbReference>
<dbReference type="InterPro" id="IPR006274">
    <property type="entry name" value="CarbamoylP_synth_ssu"/>
</dbReference>
<keyword evidence="14" id="KW-1185">Reference proteome</keyword>
<evidence type="ECO:0000256" key="8">
    <source>
        <dbReference type="ARBA" id="ARBA00022975"/>
    </source>
</evidence>
<dbReference type="SUPFAM" id="SSF52317">
    <property type="entry name" value="Class I glutamine amidotransferase-like"/>
    <property type="match status" value="1"/>
</dbReference>
<comment type="function">
    <text evidence="11">Small subunit of the glutamine-dependent carbamoyl phosphate synthetase (CPSase). CPSase catalyzes the formation of carbamoyl phosphate from the ammonia moiety of glutamine, carbonate, and phosphate donated by ATP, constituting the first step of 2 biosynthetic pathways, one leading to arginine and/or urea and the other to pyrimidine nucleotides. The small subunit (glutamine amidotransferase) binds and cleaves glutamine to supply the large subunit with the substrate ammonia.</text>
</comment>
<dbReference type="GO" id="GO:0004088">
    <property type="term" value="F:carbamoyl-phosphate synthase (glutamine-hydrolyzing) activity"/>
    <property type="evidence" value="ECO:0007669"/>
    <property type="project" value="UniProtKB-UniRule"/>
</dbReference>
<comment type="pathway">
    <text evidence="2 11">Amino-acid biosynthesis; L-arginine biosynthesis; carbamoyl phosphate from bicarbonate: step 1/1.</text>
</comment>
<dbReference type="NCBIfam" id="TIGR01368">
    <property type="entry name" value="CPSaseIIsmall"/>
    <property type="match status" value="1"/>
</dbReference>
<evidence type="ECO:0000256" key="7">
    <source>
        <dbReference type="ARBA" id="ARBA00022962"/>
    </source>
</evidence>
<dbReference type="RefSeq" id="WP_087679002.1">
    <property type="nucleotide sequence ID" value="NZ_FUWV01000010.1"/>
</dbReference>